<gene>
    <name evidence="6" type="ORF">CRENPOLYSF1_710005</name>
</gene>
<dbReference type="SUPFAM" id="SSF56935">
    <property type="entry name" value="Porins"/>
    <property type="match status" value="1"/>
</dbReference>
<evidence type="ECO:0000256" key="2">
    <source>
        <dbReference type="ARBA" id="ARBA00023136"/>
    </source>
</evidence>
<reference evidence="7" key="1">
    <citation type="submission" date="2017-02" db="EMBL/GenBank/DDBJ databases">
        <authorList>
            <person name="Daims H."/>
        </authorList>
    </citation>
    <scope>NUCLEOTIDE SEQUENCE [LARGE SCALE GENOMIC DNA]</scope>
</reference>
<evidence type="ECO:0000256" key="4">
    <source>
        <dbReference type="SAM" id="SignalP"/>
    </source>
</evidence>
<keyword evidence="3" id="KW-0998">Cell outer membrane</keyword>
<dbReference type="EMBL" id="FUKI01000150">
    <property type="protein sequence ID" value="SJM95541.1"/>
    <property type="molecule type" value="Genomic_DNA"/>
</dbReference>
<evidence type="ECO:0000259" key="5">
    <source>
        <dbReference type="Pfam" id="PF04773"/>
    </source>
</evidence>
<dbReference type="PANTHER" id="PTHR12558">
    <property type="entry name" value="CELL DIVISION CYCLE 16,23,27"/>
    <property type="match status" value="1"/>
</dbReference>
<sequence>MYKKIICYFCSIFSLTPCYLQAATACEHWIAKIVSAQGMVDVKYLDQTQWKSAHQNDFLCNGDGVRTGKNSRVVLMFTNQALATLDQNAALIFPVPKTKKHAWYLRLLEGSIFFRSRNNYELDIDTPFLNAVHKGTEFMVTVTSNKTQVAVFDGAVAASNAAGKVLITQGLVGEAGANQAPQLHALTVSPQDAVQWSLYYPPIADYQTLKLSAVDANLRSALMAYQHGDVFAALKALDNVPETARNSGYLNFSASLLLTVGRVDAARVQLEQIFGLEPNNTDAIALQAIIAVTQNHQQAALDYARKAVSFKPKSAVAHLALSYAYQAQFNIDAALKATQLATDLAPDNALAWARLAELQLCVSDRVAALIAAKKAQALNPHLAKIHIIKGFTELAENTIASAERAFTQAINLDSSDPMARLGLALAKIKQGQLDAGKCDLEIAVNLDPNNAILRSYLGKAFYELKNKEFATKEFTIAKTMDSKDPTPWFYDAILKQATNRPVEALHDMQKAIELNGNRGVYRSKLLLDKDKAARQVGLGRIYNNLGFDDVANRLAMTSLATDPNNYSAHRLLSDSYMVKPRHEIARSSEYLQSQLLQPLNYNPIQPSLAYSDLNIIKGIGLVDTSFNEYNRLFERNGVRFTSTGIAGSNSLLGDEAALSGIYNKFSFSLGQLHYATDGFQDNKGFKHAIYSAFTQYEMSPSVNIQAEYRHRETEQGDLALKGYAETSLAYKRNINQDSYRYGMKFSPTQYSAMLLSFIHTDRKENTNHDIQKTSSNNFEAQYLFDNTILNIMLGGGAYLNDNNSYAEKCIDKVCPHVVSNISQYFGYLYSNYKFFDNLNVTSGLSFDHYIDNKMSADFTLNELNPKLGLFWTANKYVTVRAAVFKTVKSAITDNQILQSTQVAGFNQFFDDINGTTAWQYGFGIDTHILKNSYAGIEIFKRDLKIPTFVGRQDFITGKSVDFFIKPTEEIYRLYFNWTPHDNWVLNAEFRFENYRSDGSFPVFPKFVETAYIPLEIKFFHPAGFFATVKGTYVNQKTQAATVDLEKVGSFNSDFYLVDAAIGYRFPKQYGLISLEAKNIFDNNFIYRDRQYQLNEQHSPDFFPERTLFSRITLNF</sequence>
<dbReference type="InterPro" id="IPR036942">
    <property type="entry name" value="Beta-barrel_TonB_sf"/>
</dbReference>
<dbReference type="GO" id="GO:0009279">
    <property type="term" value="C:cell outer membrane"/>
    <property type="evidence" value="ECO:0007669"/>
    <property type="project" value="UniProtKB-SubCell"/>
</dbReference>
<keyword evidence="4" id="KW-0732">Signal</keyword>
<feature type="chain" id="PRO_5013114146" evidence="4">
    <location>
        <begin position="23"/>
        <end position="1115"/>
    </location>
</feature>
<keyword evidence="2" id="KW-0472">Membrane</keyword>
<dbReference type="Pfam" id="PF04773">
    <property type="entry name" value="FecR"/>
    <property type="match status" value="1"/>
</dbReference>
<dbReference type="SMART" id="SM00028">
    <property type="entry name" value="TPR"/>
    <property type="match status" value="7"/>
</dbReference>
<dbReference type="SUPFAM" id="SSF81901">
    <property type="entry name" value="HCP-like"/>
    <property type="match status" value="1"/>
</dbReference>
<feature type="signal peptide" evidence="4">
    <location>
        <begin position="1"/>
        <end position="22"/>
    </location>
</feature>
<protein>
    <submittedName>
        <fullName evidence="6">TonB-dependent receptor</fullName>
    </submittedName>
</protein>
<evidence type="ECO:0000313" key="7">
    <source>
        <dbReference type="Proteomes" id="UP000195667"/>
    </source>
</evidence>
<dbReference type="InterPro" id="IPR011990">
    <property type="entry name" value="TPR-like_helical_dom_sf"/>
</dbReference>
<evidence type="ECO:0000256" key="1">
    <source>
        <dbReference type="ARBA" id="ARBA00004442"/>
    </source>
</evidence>
<dbReference type="SUPFAM" id="SSF48452">
    <property type="entry name" value="TPR-like"/>
    <property type="match status" value="1"/>
</dbReference>
<dbReference type="RefSeq" id="WP_087144839.1">
    <property type="nucleotide sequence ID" value="NZ_FUKI01000150.1"/>
</dbReference>
<name>A0A1R4HHP2_9GAMM</name>
<dbReference type="Gene3D" id="1.25.40.10">
    <property type="entry name" value="Tetratricopeptide repeat domain"/>
    <property type="match status" value="2"/>
</dbReference>
<proteinExistence type="predicted"/>
<keyword evidence="7" id="KW-1185">Reference proteome</keyword>
<feature type="domain" description="FecR protein" evidence="5">
    <location>
        <begin position="65"/>
        <end position="156"/>
    </location>
</feature>
<keyword evidence="6" id="KW-0675">Receptor</keyword>
<dbReference type="Gene3D" id="2.60.120.1440">
    <property type="match status" value="1"/>
</dbReference>
<organism evidence="6 7">
    <name type="scientific">Crenothrix polyspora</name>
    <dbReference type="NCBI Taxonomy" id="360316"/>
    <lineage>
        <taxon>Bacteria</taxon>
        <taxon>Pseudomonadati</taxon>
        <taxon>Pseudomonadota</taxon>
        <taxon>Gammaproteobacteria</taxon>
        <taxon>Methylococcales</taxon>
        <taxon>Crenotrichaceae</taxon>
        <taxon>Crenothrix</taxon>
    </lineage>
</organism>
<dbReference type="InterPro" id="IPR019734">
    <property type="entry name" value="TPR_rpt"/>
</dbReference>
<evidence type="ECO:0000313" key="6">
    <source>
        <dbReference type="EMBL" id="SJM95541.1"/>
    </source>
</evidence>
<accession>A0A1R4HHP2</accession>
<evidence type="ECO:0000256" key="3">
    <source>
        <dbReference type="ARBA" id="ARBA00023237"/>
    </source>
</evidence>
<dbReference type="PROSITE" id="PS51257">
    <property type="entry name" value="PROKAR_LIPOPROTEIN"/>
    <property type="match status" value="1"/>
</dbReference>
<dbReference type="Gene3D" id="2.40.170.20">
    <property type="entry name" value="TonB-dependent receptor, beta-barrel domain"/>
    <property type="match status" value="1"/>
</dbReference>
<dbReference type="AlphaFoldDB" id="A0A1R4HHP2"/>
<dbReference type="InterPro" id="IPR006860">
    <property type="entry name" value="FecR"/>
</dbReference>
<comment type="subcellular location">
    <subcellularLocation>
        <location evidence="1">Cell outer membrane</location>
    </subcellularLocation>
</comment>
<dbReference type="Proteomes" id="UP000195667">
    <property type="component" value="Unassembled WGS sequence"/>
</dbReference>
<dbReference type="PANTHER" id="PTHR12558:SF13">
    <property type="entry name" value="CELL DIVISION CYCLE PROTEIN 27 HOMOLOG"/>
    <property type="match status" value="1"/>
</dbReference>
<dbReference type="OrthoDB" id="8552139at2"/>